<protein>
    <submittedName>
        <fullName evidence="3">Sugar kinase of the NBD/HSP70 family, may contain an N-terminal HTH domain</fullName>
    </submittedName>
</protein>
<dbReference type="Proteomes" id="UP000198832">
    <property type="component" value="Unassembled WGS sequence"/>
</dbReference>
<dbReference type="InterPro" id="IPR000835">
    <property type="entry name" value="HTH_MarR-typ"/>
</dbReference>
<organism evidence="3 4">
    <name type="scientific">Nocardioides terrae</name>
    <dbReference type="NCBI Taxonomy" id="574651"/>
    <lineage>
        <taxon>Bacteria</taxon>
        <taxon>Bacillati</taxon>
        <taxon>Actinomycetota</taxon>
        <taxon>Actinomycetes</taxon>
        <taxon>Propionibacteriales</taxon>
        <taxon>Nocardioidaceae</taxon>
        <taxon>Nocardioides</taxon>
    </lineage>
</organism>
<dbReference type="Gene3D" id="1.10.10.10">
    <property type="entry name" value="Winged helix-like DNA-binding domain superfamily/Winged helix DNA-binding domain"/>
    <property type="match status" value="1"/>
</dbReference>
<dbReference type="SUPFAM" id="SSF53067">
    <property type="entry name" value="Actin-like ATPase domain"/>
    <property type="match status" value="1"/>
</dbReference>
<dbReference type="STRING" id="574651.SAMN04487968_10857"/>
<evidence type="ECO:0000313" key="4">
    <source>
        <dbReference type="Proteomes" id="UP000198832"/>
    </source>
</evidence>
<keyword evidence="3" id="KW-0808">Transferase</keyword>
<dbReference type="InterPro" id="IPR011991">
    <property type="entry name" value="ArsR-like_HTH"/>
</dbReference>
<dbReference type="Pfam" id="PF12802">
    <property type="entry name" value="MarR_2"/>
    <property type="match status" value="1"/>
</dbReference>
<dbReference type="Gene3D" id="3.30.420.40">
    <property type="match status" value="2"/>
</dbReference>
<sequence length="394" mass="40680">MKRTSSSAIRESNRSSVVEMLRRHGAMTRADLAAATGLSRATISSLLTQLSTAGMITEHRPPTEGGTGRPSALVSLDRTAGLAIAVDIGVRHVAVAVGDLSRRVLAERWVPLPHGHSADAGIATVLDCIDQTTAEADARRDQIMGAAISIAAPVPRTERRLAVPGVLPGWNSAALASAVGERWDVPVAVENDANAGALGESTFGVLAGAPSLVYVKLASRVGLGCVLEGSLYRGGGGFAGELGHITVDLDGERCWCGLRGCLELYAGGDGLLRRLDRAGARVEDIADLVRRAHDGDAAVLRAVADGARMLAVGLSSVALLLNPSAIVIGGELAELGELLLGPIRQQLAEIPFGPPTEVVRSTLGDRASMVGALALVLTESRRFGDRSGSVAPSA</sequence>
<dbReference type="InterPro" id="IPR000600">
    <property type="entry name" value="ROK"/>
</dbReference>
<dbReference type="CDD" id="cd00090">
    <property type="entry name" value="HTH_ARSR"/>
    <property type="match status" value="1"/>
</dbReference>
<dbReference type="GO" id="GO:0016301">
    <property type="term" value="F:kinase activity"/>
    <property type="evidence" value="ECO:0007669"/>
    <property type="project" value="UniProtKB-KW"/>
</dbReference>
<keyword evidence="4" id="KW-1185">Reference proteome</keyword>
<reference evidence="3 4" key="1">
    <citation type="submission" date="2016-10" db="EMBL/GenBank/DDBJ databases">
        <authorList>
            <person name="de Groot N.N."/>
        </authorList>
    </citation>
    <scope>NUCLEOTIDE SEQUENCE [LARGE SCALE GENOMIC DNA]</scope>
    <source>
        <strain evidence="3 4">CGMCC 1.7056</strain>
    </source>
</reference>
<dbReference type="InterPro" id="IPR043129">
    <property type="entry name" value="ATPase_NBD"/>
</dbReference>
<gene>
    <name evidence="3" type="ORF">SAMN04487968_10857</name>
</gene>
<feature type="domain" description="HTH marR-type" evidence="2">
    <location>
        <begin position="16"/>
        <end position="63"/>
    </location>
</feature>
<dbReference type="InterPro" id="IPR036388">
    <property type="entry name" value="WH-like_DNA-bd_sf"/>
</dbReference>
<comment type="similarity">
    <text evidence="1">Belongs to the ROK (NagC/XylR) family.</text>
</comment>
<dbReference type="PANTHER" id="PTHR18964">
    <property type="entry name" value="ROK (REPRESSOR, ORF, KINASE) FAMILY"/>
    <property type="match status" value="1"/>
</dbReference>
<dbReference type="PANTHER" id="PTHR18964:SF173">
    <property type="entry name" value="GLUCOKINASE"/>
    <property type="match status" value="1"/>
</dbReference>
<evidence type="ECO:0000256" key="1">
    <source>
        <dbReference type="ARBA" id="ARBA00006479"/>
    </source>
</evidence>
<proteinExistence type="inferred from homology"/>
<dbReference type="SUPFAM" id="SSF46785">
    <property type="entry name" value="Winged helix' DNA-binding domain"/>
    <property type="match status" value="1"/>
</dbReference>
<accession>A0A1I1KB07</accession>
<dbReference type="AlphaFoldDB" id="A0A1I1KB07"/>
<dbReference type="EMBL" id="FOLB01000008">
    <property type="protein sequence ID" value="SFC57675.1"/>
    <property type="molecule type" value="Genomic_DNA"/>
</dbReference>
<evidence type="ECO:0000259" key="2">
    <source>
        <dbReference type="Pfam" id="PF12802"/>
    </source>
</evidence>
<evidence type="ECO:0000313" key="3">
    <source>
        <dbReference type="EMBL" id="SFC57675.1"/>
    </source>
</evidence>
<keyword evidence="3" id="KW-0418">Kinase</keyword>
<dbReference type="OrthoDB" id="3189808at2"/>
<dbReference type="RefSeq" id="WP_091123999.1">
    <property type="nucleotide sequence ID" value="NZ_FOLB01000008.1"/>
</dbReference>
<dbReference type="Pfam" id="PF00480">
    <property type="entry name" value="ROK"/>
    <property type="match status" value="1"/>
</dbReference>
<dbReference type="InterPro" id="IPR036390">
    <property type="entry name" value="WH_DNA-bd_sf"/>
</dbReference>
<name>A0A1I1KB07_9ACTN</name>